<organism evidence="1 2">
    <name type="scientific">Monoglobus pectinilyticus</name>
    <dbReference type="NCBI Taxonomy" id="1981510"/>
    <lineage>
        <taxon>Bacteria</taxon>
        <taxon>Bacillati</taxon>
        <taxon>Bacillota</taxon>
        <taxon>Clostridia</taxon>
        <taxon>Monoglobales</taxon>
        <taxon>Monoglobaceae</taxon>
        <taxon>Monoglobus</taxon>
    </lineage>
</organism>
<dbReference type="InterPro" id="IPR052922">
    <property type="entry name" value="Cytidylate_Kinase-2"/>
</dbReference>
<name>A0A2K9P4M3_9FIRM</name>
<dbReference type="Gene3D" id="3.40.50.300">
    <property type="entry name" value="P-loop containing nucleotide triphosphate hydrolases"/>
    <property type="match status" value="1"/>
</dbReference>
<evidence type="ECO:0000313" key="1">
    <source>
        <dbReference type="EMBL" id="AUO19769.1"/>
    </source>
</evidence>
<dbReference type="EMBL" id="CP020991">
    <property type="protein sequence ID" value="AUO19769.1"/>
    <property type="molecule type" value="Genomic_DNA"/>
</dbReference>
<protein>
    <submittedName>
        <fullName evidence="1">DNA topology modulation protein</fullName>
    </submittedName>
</protein>
<keyword evidence="2" id="KW-1185">Reference proteome</keyword>
<dbReference type="Proteomes" id="UP000235589">
    <property type="component" value="Chromosome"/>
</dbReference>
<dbReference type="SUPFAM" id="SSF52540">
    <property type="entry name" value="P-loop containing nucleoside triphosphate hydrolases"/>
    <property type="match status" value="1"/>
</dbReference>
<accession>A0A2K9P4M3</accession>
<evidence type="ECO:0000313" key="2">
    <source>
        <dbReference type="Proteomes" id="UP000235589"/>
    </source>
</evidence>
<dbReference type="InterPro" id="IPR027417">
    <property type="entry name" value="P-loop_NTPase"/>
</dbReference>
<dbReference type="AlphaFoldDB" id="A0A2K9P4M3"/>
<gene>
    <name evidence="1" type="ORF">B9O19_01613</name>
</gene>
<sequence length="171" mass="20140">MIIGFSGAGKSTLARFIANKIGTTPTHLDSLHWLPGWVENTPEIESETLQNVLNQDKWVIDGNYSKVLYDKRLELADTIIFLDFNRFLCFKRILKRYFNYKGRTREDMGKGCDEKIDFEFVSWVLHKGRKNRKKYLRRLDEAGRKYPGKQILIFKNPKQVQKFTENQCSNI</sequence>
<proteinExistence type="predicted"/>
<reference evidence="1 2" key="1">
    <citation type="submission" date="2017-04" db="EMBL/GenBank/DDBJ databases">
        <title>Monoglobus pectinilyticus 14 draft genome.</title>
        <authorList>
            <person name="Kim C."/>
            <person name="Rosendale D.I."/>
            <person name="Kelly W.J."/>
            <person name="Tannock G.W."/>
            <person name="Patchett M.L."/>
            <person name="Jordens J.Z."/>
        </authorList>
    </citation>
    <scope>NUCLEOTIDE SEQUENCE [LARGE SCALE GENOMIC DNA]</scope>
    <source>
        <strain evidence="1 2">14</strain>
    </source>
</reference>
<dbReference type="PANTHER" id="PTHR37816:SF3">
    <property type="entry name" value="MODULATES DNA TOPOLOGY"/>
    <property type="match status" value="1"/>
</dbReference>
<dbReference type="KEGG" id="mpec:B9O19_01613"/>
<dbReference type="PANTHER" id="PTHR37816">
    <property type="entry name" value="YALI0E33011P"/>
    <property type="match status" value="1"/>
</dbReference>